<keyword evidence="9" id="KW-1185">Reference proteome</keyword>
<comment type="similarity">
    <text evidence="2">Belongs to the RmuC family.</text>
</comment>
<dbReference type="PANTHER" id="PTHR30563">
    <property type="entry name" value="DNA RECOMBINATION PROTEIN RMUC"/>
    <property type="match status" value="1"/>
</dbReference>
<feature type="region of interest" description="Disordered" evidence="6">
    <location>
        <begin position="389"/>
        <end position="408"/>
    </location>
</feature>
<organism evidence="8 9">
    <name type="scientific">Insolitispirillum peregrinum</name>
    <dbReference type="NCBI Taxonomy" id="80876"/>
    <lineage>
        <taxon>Bacteria</taxon>
        <taxon>Pseudomonadati</taxon>
        <taxon>Pseudomonadota</taxon>
        <taxon>Alphaproteobacteria</taxon>
        <taxon>Rhodospirillales</taxon>
        <taxon>Novispirillaceae</taxon>
        <taxon>Insolitispirillum</taxon>
    </lineage>
</organism>
<gene>
    <name evidence="8" type="ORF">SAMN05421779_10220</name>
</gene>
<dbReference type="InterPro" id="IPR003798">
    <property type="entry name" value="DNA_recombination_RmuC"/>
</dbReference>
<dbReference type="GO" id="GO:0006310">
    <property type="term" value="P:DNA recombination"/>
    <property type="evidence" value="ECO:0007669"/>
    <property type="project" value="UniProtKB-KW"/>
</dbReference>
<protein>
    <recommendedName>
        <fullName evidence="3">DNA recombination protein RmuC homolog</fullName>
    </recommendedName>
</protein>
<evidence type="ECO:0000256" key="1">
    <source>
        <dbReference type="ARBA" id="ARBA00003416"/>
    </source>
</evidence>
<evidence type="ECO:0000313" key="8">
    <source>
        <dbReference type="EMBL" id="SIS46170.1"/>
    </source>
</evidence>
<keyword evidence="7" id="KW-0472">Membrane</keyword>
<sequence length="408" mass="44413">MAIDSLFGVFILVGGLGLAGGAVFLFLRSNQPRRSDGEMVEPGFGPGFGRGPSRGEPAFEGGGDQTSLAYRLSQSQAELAGRLAHMAEVQAAHQAQLAEQLQAQERHVTRVLEERLADVIQRVGEGLLVSSEKAAAQMHDLRERLAVIDAAQRTITDLSSQIVSLQDILSNKQARGAFGEVQLQDLVQDILPPSAYSFQAVLSNGRRADCLLVLPNPPGVIAVDSKFPLESYYALRDATDDASRQSAAKGLASDVLKHVKDIADRYIVPGETADSALMFLPSEAVYAELHAHFPDVVAKSHRAKVWIVSPTTLMATLNTVRAILKDARMQQQATVIQQEVLRLLEDVRRLDGRVGKLASHFSQVQEDVRQIQMSTDKVLRRADSIEQVQVGEVDQPEEHPGELPANPV</sequence>
<keyword evidence="5" id="KW-0233">DNA recombination</keyword>
<dbReference type="Pfam" id="PF02646">
    <property type="entry name" value="RmuC"/>
    <property type="match status" value="1"/>
</dbReference>
<evidence type="ECO:0000256" key="7">
    <source>
        <dbReference type="SAM" id="Phobius"/>
    </source>
</evidence>
<dbReference type="PANTHER" id="PTHR30563:SF0">
    <property type="entry name" value="DNA RECOMBINATION PROTEIN RMUC"/>
    <property type="match status" value="1"/>
</dbReference>
<evidence type="ECO:0000256" key="5">
    <source>
        <dbReference type="ARBA" id="ARBA00023172"/>
    </source>
</evidence>
<feature type="transmembrane region" description="Helical" evidence="7">
    <location>
        <begin position="6"/>
        <end position="27"/>
    </location>
</feature>
<reference evidence="8 9" key="1">
    <citation type="submission" date="2017-01" db="EMBL/GenBank/DDBJ databases">
        <authorList>
            <person name="Mah S.A."/>
            <person name="Swanson W.J."/>
            <person name="Moy G.W."/>
            <person name="Vacquier V.D."/>
        </authorList>
    </citation>
    <scope>NUCLEOTIDE SEQUENCE [LARGE SCALE GENOMIC DNA]</scope>
    <source>
        <strain evidence="8 9">DSM 11589</strain>
    </source>
</reference>
<name>A0A1N7JA36_9PROT</name>
<evidence type="ECO:0000313" key="9">
    <source>
        <dbReference type="Proteomes" id="UP000185678"/>
    </source>
</evidence>
<dbReference type="Proteomes" id="UP000185678">
    <property type="component" value="Unassembled WGS sequence"/>
</dbReference>
<evidence type="ECO:0000256" key="3">
    <source>
        <dbReference type="ARBA" id="ARBA00021840"/>
    </source>
</evidence>
<evidence type="ECO:0000256" key="2">
    <source>
        <dbReference type="ARBA" id="ARBA00009840"/>
    </source>
</evidence>
<evidence type="ECO:0000256" key="6">
    <source>
        <dbReference type="SAM" id="MobiDB-lite"/>
    </source>
</evidence>
<accession>A0A1N7JA36</accession>
<proteinExistence type="inferred from homology"/>
<comment type="function">
    <text evidence="1">Involved in DNA recombination.</text>
</comment>
<dbReference type="STRING" id="80876.SAMN05421779_10220"/>
<evidence type="ECO:0000256" key="4">
    <source>
        <dbReference type="ARBA" id="ARBA00023054"/>
    </source>
</evidence>
<dbReference type="RefSeq" id="WP_245821278.1">
    <property type="nucleotide sequence ID" value="NZ_FTOA01000002.1"/>
</dbReference>
<keyword evidence="7" id="KW-1133">Transmembrane helix</keyword>
<dbReference type="EMBL" id="FTOA01000002">
    <property type="protein sequence ID" value="SIS46170.1"/>
    <property type="molecule type" value="Genomic_DNA"/>
</dbReference>
<keyword evidence="4" id="KW-0175">Coiled coil</keyword>
<keyword evidence="7" id="KW-0812">Transmembrane</keyword>
<dbReference type="AlphaFoldDB" id="A0A1N7JA36"/>